<dbReference type="EMBL" id="QPJM01000010">
    <property type="protein sequence ID" value="RCW81503.1"/>
    <property type="molecule type" value="Genomic_DNA"/>
</dbReference>
<sequence length="50" mass="5923">MAEYSWLLVLIGGPFILGLLLALGMRQRRLSRYEREARDRATDRIYHEES</sequence>
<gene>
    <name evidence="2" type="ORF">C7476_11057</name>
</gene>
<organism evidence="2 3">
    <name type="scientific">Phyllobacterium bourgognense</name>
    <dbReference type="NCBI Taxonomy" id="314236"/>
    <lineage>
        <taxon>Bacteria</taxon>
        <taxon>Pseudomonadati</taxon>
        <taxon>Pseudomonadota</taxon>
        <taxon>Alphaproteobacteria</taxon>
        <taxon>Hyphomicrobiales</taxon>
        <taxon>Phyllobacteriaceae</taxon>
        <taxon>Phyllobacterium</taxon>
    </lineage>
</organism>
<keyword evidence="1" id="KW-1133">Transmembrane helix</keyword>
<name>A0A368YMP6_9HYPH</name>
<feature type="transmembrane region" description="Helical" evidence="1">
    <location>
        <begin position="6"/>
        <end position="25"/>
    </location>
</feature>
<reference evidence="2 3" key="1">
    <citation type="submission" date="2018-07" db="EMBL/GenBank/DDBJ databases">
        <title>Genomic Encyclopedia of Type Strains, Phase III (KMG-III): the genomes of soil and plant-associated and newly described type strains.</title>
        <authorList>
            <person name="Whitman W."/>
        </authorList>
    </citation>
    <scope>NUCLEOTIDE SEQUENCE [LARGE SCALE GENOMIC DNA]</scope>
    <source>
        <strain evidence="2 3">31-25a</strain>
    </source>
</reference>
<evidence type="ECO:0000313" key="2">
    <source>
        <dbReference type="EMBL" id="RCW81503.1"/>
    </source>
</evidence>
<keyword evidence="1" id="KW-0472">Membrane</keyword>
<dbReference type="RefSeq" id="WP_181872483.1">
    <property type="nucleotide sequence ID" value="NZ_QPJM01000010.1"/>
</dbReference>
<keyword evidence="3" id="KW-1185">Reference proteome</keyword>
<accession>A0A368YMP6</accession>
<evidence type="ECO:0000256" key="1">
    <source>
        <dbReference type="SAM" id="Phobius"/>
    </source>
</evidence>
<evidence type="ECO:0000313" key="3">
    <source>
        <dbReference type="Proteomes" id="UP000253324"/>
    </source>
</evidence>
<dbReference type="AlphaFoldDB" id="A0A368YMP6"/>
<comment type="caution">
    <text evidence="2">The sequence shown here is derived from an EMBL/GenBank/DDBJ whole genome shotgun (WGS) entry which is preliminary data.</text>
</comment>
<dbReference type="Proteomes" id="UP000253324">
    <property type="component" value="Unassembled WGS sequence"/>
</dbReference>
<proteinExistence type="predicted"/>
<protein>
    <submittedName>
        <fullName evidence="2">Uncharacterized protein</fullName>
    </submittedName>
</protein>
<keyword evidence="1" id="KW-0812">Transmembrane</keyword>